<evidence type="ECO:0000313" key="2">
    <source>
        <dbReference type="Proteomes" id="UP000789595"/>
    </source>
</evidence>
<name>A0A8J2STM4_9STRA</name>
<gene>
    <name evidence="1" type="ORF">PECAL_4P00110</name>
</gene>
<sequence length="122" mass="12964">IHGGAAAGARLGLGVEGVALLRGDDLLAVEGLDLRDVGGDDLGGVDRRGRVGVVQRGDGRARHQARQRADEAQLEAHLHARLVDDARAEARRRVEGRRVDGARDLLQVVLVDEVAAQAQDVE</sequence>
<protein>
    <submittedName>
        <fullName evidence="1">Uncharacterized protein</fullName>
    </submittedName>
</protein>
<reference evidence="1" key="1">
    <citation type="submission" date="2021-11" db="EMBL/GenBank/DDBJ databases">
        <authorList>
            <consortium name="Genoscope - CEA"/>
            <person name="William W."/>
        </authorList>
    </citation>
    <scope>NUCLEOTIDE SEQUENCE</scope>
</reference>
<organism evidence="1 2">
    <name type="scientific">Pelagomonas calceolata</name>
    <dbReference type="NCBI Taxonomy" id="35677"/>
    <lineage>
        <taxon>Eukaryota</taxon>
        <taxon>Sar</taxon>
        <taxon>Stramenopiles</taxon>
        <taxon>Ochrophyta</taxon>
        <taxon>Pelagophyceae</taxon>
        <taxon>Pelagomonadales</taxon>
        <taxon>Pelagomonadaceae</taxon>
        <taxon>Pelagomonas</taxon>
    </lineage>
</organism>
<proteinExistence type="predicted"/>
<dbReference type="AlphaFoldDB" id="A0A8J2STM4"/>
<feature type="non-terminal residue" evidence="1">
    <location>
        <position position="1"/>
    </location>
</feature>
<dbReference type="EMBL" id="CAKKNE010000004">
    <property type="protein sequence ID" value="CAH0372854.1"/>
    <property type="molecule type" value="Genomic_DNA"/>
</dbReference>
<evidence type="ECO:0000313" key="1">
    <source>
        <dbReference type="EMBL" id="CAH0372854.1"/>
    </source>
</evidence>
<keyword evidence="2" id="KW-1185">Reference proteome</keyword>
<comment type="caution">
    <text evidence="1">The sequence shown here is derived from an EMBL/GenBank/DDBJ whole genome shotgun (WGS) entry which is preliminary data.</text>
</comment>
<dbReference type="Proteomes" id="UP000789595">
    <property type="component" value="Unassembled WGS sequence"/>
</dbReference>
<accession>A0A8J2STM4</accession>
<feature type="non-terminal residue" evidence="1">
    <location>
        <position position="122"/>
    </location>
</feature>